<proteinExistence type="predicted"/>
<dbReference type="AlphaFoldDB" id="A0A4R1XWR9"/>
<evidence type="ECO:0000313" key="4">
    <source>
        <dbReference type="Proteomes" id="UP000294963"/>
    </source>
</evidence>
<dbReference type="Pfam" id="PF00144">
    <property type="entry name" value="Beta-lactamase"/>
    <property type="match status" value="1"/>
</dbReference>
<dbReference type="OrthoDB" id="5705574at2"/>
<accession>A0A4R1XWR9</accession>
<organism evidence="3 4">
    <name type="scientific">Acinetobacter calcoaceticus</name>
    <dbReference type="NCBI Taxonomy" id="471"/>
    <lineage>
        <taxon>Bacteria</taxon>
        <taxon>Pseudomonadati</taxon>
        <taxon>Pseudomonadota</taxon>
        <taxon>Gammaproteobacteria</taxon>
        <taxon>Moraxellales</taxon>
        <taxon>Moraxellaceae</taxon>
        <taxon>Acinetobacter</taxon>
        <taxon>Acinetobacter calcoaceticus/baumannii complex</taxon>
    </lineage>
</organism>
<gene>
    <name evidence="3" type="ORF">EC844_11041</name>
</gene>
<feature type="compositionally biased region" description="Low complexity" evidence="1">
    <location>
        <begin position="232"/>
        <end position="254"/>
    </location>
</feature>
<protein>
    <submittedName>
        <fullName evidence="3">CubicO group peptidase (Beta-lactamase class C family)</fullName>
    </submittedName>
</protein>
<dbReference type="EMBL" id="SLVJ01000010">
    <property type="protein sequence ID" value="TCM67000.1"/>
    <property type="molecule type" value="Genomic_DNA"/>
</dbReference>
<evidence type="ECO:0000256" key="1">
    <source>
        <dbReference type="SAM" id="MobiDB-lite"/>
    </source>
</evidence>
<reference evidence="3 4" key="1">
    <citation type="submission" date="2019-03" db="EMBL/GenBank/DDBJ databases">
        <title>Genomic analyses of the natural microbiome of Caenorhabditis elegans.</title>
        <authorList>
            <person name="Samuel B."/>
        </authorList>
    </citation>
    <scope>NUCLEOTIDE SEQUENCE [LARGE SCALE GENOMIC DNA]</scope>
    <source>
        <strain evidence="3 4">JUb89</strain>
    </source>
</reference>
<feature type="region of interest" description="Disordered" evidence="1">
    <location>
        <begin position="230"/>
        <end position="254"/>
    </location>
</feature>
<evidence type="ECO:0000259" key="2">
    <source>
        <dbReference type="Pfam" id="PF00144"/>
    </source>
</evidence>
<feature type="domain" description="Beta-lactamase-related" evidence="2">
    <location>
        <begin position="37"/>
        <end position="410"/>
    </location>
</feature>
<dbReference type="InterPro" id="IPR001466">
    <property type="entry name" value="Beta-lactam-related"/>
</dbReference>
<keyword evidence="4" id="KW-1185">Reference proteome</keyword>
<dbReference type="Gene3D" id="3.40.710.10">
    <property type="entry name" value="DD-peptidase/beta-lactamase superfamily"/>
    <property type="match status" value="1"/>
</dbReference>
<evidence type="ECO:0000313" key="3">
    <source>
        <dbReference type="EMBL" id="TCM67000.1"/>
    </source>
</evidence>
<name>A0A4R1XWR9_ACICA</name>
<dbReference type="Proteomes" id="UP000294963">
    <property type="component" value="Unassembled WGS sequence"/>
</dbReference>
<comment type="caution">
    <text evidence="3">The sequence shown here is derived from an EMBL/GenBank/DDBJ whole genome shotgun (WGS) entry which is preliminary data.</text>
</comment>
<dbReference type="InterPro" id="IPR012338">
    <property type="entry name" value="Beta-lactam/transpept-like"/>
</dbReference>
<dbReference type="PANTHER" id="PTHR43319:SF3">
    <property type="entry name" value="BETA-LACTAMASE-RELATED DOMAIN-CONTAINING PROTEIN"/>
    <property type="match status" value="1"/>
</dbReference>
<sequence>MSGIKDILFADTQHYQGKVDQRFLDLAVQFSRLQVSRGALGGAALAVYFQGELVVDIFTGNKSATEAWAQDTLSICYSTGKGVLATLAHIMVSQGILDYDTPIMHYWPEFAQNDKENITLRHVLSHQSGLYDIRNMIAAAVEMADWPHMLQVMERARPRFIAGQDIAYQALSFGWLVGGVLEKASGQSLAALMQQYLVKPLDLDGAYFGLPTDQLSRVARMLPQSSLNSNFTTQTSTATSSTAPSSTESAKTKTKAQSAIRKAKFKTSNIPQKLLEFSGQNPQDFLDAMVPKAMRDFSFFSDVGLQSVIPAVNGAFSAVSLAKIYAMLANQGQWQGQQLINAEVFEQLSQIQSFKRDRVMPIPMKWRLGYHRVISLGKRAKTGFGHIGYNGSGAWCDPERQLSFAYTHNFPVASITGDYRLWGLTQEALRCADAELKGRKGWF</sequence>
<dbReference type="InterPro" id="IPR052907">
    <property type="entry name" value="Beta-lactamase/esterase"/>
</dbReference>
<dbReference type="PANTHER" id="PTHR43319">
    <property type="entry name" value="BETA-LACTAMASE-RELATED"/>
    <property type="match status" value="1"/>
</dbReference>
<dbReference type="SUPFAM" id="SSF56601">
    <property type="entry name" value="beta-lactamase/transpeptidase-like"/>
    <property type="match status" value="1"/>
</dbReference>